<gene>
    <name evidence="6" type="ordered locus">MLP_09760</name>
</gene>
<feature type="domain" description="HTH tetR-type" evidence="5">
    <location>
        <begin position="11"/>
        <end position="71"/>
    </location>
</feature>
<evidence type="ECO:0000256" key="2">
    <source>
        <dbReference type="ARBA" id="ARBA00023125"/>
    </source>
</evidence>
<dbReference type="AlphaFoldDB" id="F5XMR7"/>
<dbReference type="InterPro" id="IPR036271">
    <property type="entry name" value="Tet_transcr_reg_TetR-rel_C_sf"/>
</dbReference>
<dbReference type="STRING" id="1032480.MLP_09760"/>
<name>F5XMR7_MICPN</name>
<dbReference type="InterPro" id="IPR023772">
    <property type="entry name" value="DNA-bd_HTH_TetR-type_CS"/>
</dbReference>
<dbReference type="Gene3D" id="1.10.357.10">
    <property type="entry name" value="Tetracycline Repressor, domain 2"/>
    <property type="match status" value="1"/>
</dbReference>
<dbReference type="PANTHER" id="PTHR30055:SF234">
    <property type="entry name" value="HTH-TYPE TRANSCRIPTIONAL REGULATOR BETI"/>
    <property type="match status" value="1"/>
</dbReference>
<evidence type="ECO:0000259" key="5">
    <source>
        <dbReference type="PROSITE" id="PS50977"/>
    </source>
</evidence>
<keyword evidence="3" id="KW-0804">Transcription</keyword>
<dbReference type="HOGENOM" id="CLU_069356_45_1_11"/>
<reference evidence="6 7" key="1">
    <citation type="submission" date="2011-05" db="EMBL/GenBank/DDBJ databases">
        <title>Whole genome sequence of Microlunatus phosphovorus NM-1.</title>
        <authorList>
            <person name="Hosoyama A."/>
            <person name="Sasaki K."/>
            <person name="Harada T."/>
            <person name="Igarashi R."/>
            <person name="Kawakoshi A."/>
            <person name="Sasagawa M."/>
            <person name="Fukada J."/>
            <person name="Nakamura S."/>
            <person name="Katano Y."/>
            <person name="Hanada S."/>
            <person name="Kamagata Y."/>
            <person name="Nakamura N."/>
            <person name="Yamazaki S."/>
            <person name="Fujita N."/>
        </authorList>
    </citation>
    <scope>NUCLEOTIDE SEQUENCE [LARGE SCALE GENOMIC DNA]</scope>
    <source>
        <strain evidence="7">ATCC 700054 / DSM 10555 / JCM 9379 / NBRC 101784 / NCIMB 13414 / VKM Ac-1990 / NM-1</strain>
    </source>
</reference>
<evidence type="ECO:0000256" key="1">
    <source>
        <dbReference type="ARBA" id="ARBA00023015"/>
    </source>
</evidence>
<dbReference type="SUPFAM" id="SSF46689">
    <property type="entry name" value="Homeodomain-like"/>
    <property type="match status" value="1"/>
</dbReference>
<dbReference type="PROSITE" id="PS50977">
    <property type="entry name" value="HTH_TETR_2"/>
    <property type="match status" value="1"/>
</dbReference>
<dbReference type="InterPro" id="IPR009057">
    <property type="entry name" value="Homeodomain-like_sf"/>
</dbReference>
<keyword evidence="1" id="KW-0805">Transcription regulation</keyword>
<organism evidence="6 7">
    <name type="scientific">Microlunatus phosphovorus (strain ATCC 700054 / DSM 10555 / JCM 9379 / NBRC 101784 / NCIMB 13414 / VKM Ac-1990 / NM-1)</name>
    <dbReference type="NCBI Taxonomy" id="1032480"/>
    <lineage>
        <taxon>Bacteria</taxon>
        <taxon>Bacillati</taxon>
        <taxon>Actinomycetota</taxon>
        <taxon>Actinomycetes</taxon>
        <taxon>Propionibacteriales</taxon>
        <taxon>Propionibacteriaceae</taxon>
        <taxon>Microlunatus</taxon>
    </lineage>
</organism>
<dbReference type="PROSITE" id="PS01081">
    <property type="entry name" value="HTH_TETR_1"/>
    <property type="match status" value="1"/>
</dbReference>
<evidence type="ECO:0000256" key="3">
    <source>
        <dbReference type="ARBA" id="ARBA00023163"/>
    </source>
</evidence>
<dbReference type="Proteomes" id="UP000007947">
    <property type="component" value="Chromosome"/>
</dbReference>
<accession>F5XMR7</accession>
<dbReference type="InterPro" id="IPR050109">
    <property type="entry name" value="HTH-type_TetR-like_transc_reg"/>
</dbReference>
<evidence type="ECO:0000313" key="7">
    <source>
        <dbReference type="Proteomes" id="UP000007947"/>
    </source>
</evidence>
<sequence length="208" mass="22897">MVRPRFAKLAPAQQQRILQAAVDEFAEHGFHDASLNQVIEAAGISKGSLYYYFDGKDDLYVYAVQTELQALFTRLGPFPLPSEGDADTFWSTVERYYLMLMSALVDSPQLAALIRGWIATSANPTLRRAQQEAELALGPWLQQALAAGQRVGAIRTDLPPALLIAVVSGMGQAMDTWLLIEEPDRDELPRLISALIEMIRGAVRPVAA</sequence>
<evidence type="ECO:0000313" key="6">
    <source>
        <dbReference type="EMBL" id="BAK33990.1"/>
    </source>
</evidence>
<evidence type="ECO:0000256" key="4">
    <source>
        <dbReference type="PROSITE-ProRule" id="PRU00335"/>
    </source>
</evidence>
<dbReference type="PRINTS" id="PR00455">
    <property type="entry name" value="HTHTETR"/>
</dbReference>
<keyword evidence="2 4" id="KW-0238">DNA-binding</keyword>
<dbReference type="eggNOG" id="COG1309">
    <property type="taxonomic scope" value="Bacteria"/>
</dbReference>
<keyword evidence="7" id="KW-1185">Reference proteome</keyword>
<dbReference type="RefSeq" id="WP_013861873.1">
    <property type="nucleotide sequence ID" value="NC_015635.1"/>
</dbReference>
<dbReference type="SUPFAM" id="SSF48498">
    <property type="entry name" value="Tetracyclin repressor-like, C-terminal domain"/>
    <property type="match status" value="1"/>
</dbReference>
<feature type="DNA-binding region" description="H-T-H motif" evidence="4">
    <location>
        <begin position="34"/>
        <end position="53"/>
    </location>
</feature>
<protein>
    <submittedName>
        <fullName evidence="6">Putative TetR family transcriptional regulator</fullName>
    </submittedName>
</protein>
<dbReference type="InterPro" id="IPR001647">
    <property type="entry name" value="HTH_TetR"/>
</dbReference>
<dbReference type="Pfam" id="PF00440">
    <property type="entry name" value="TetR_N"/>
    <property type="match status" value="1"/>
</dbReference>
<dbReference type="GO" id="GO:0000976">
    <property type="term" value="F:transcription cis-regulatory region binding"/>
    <property type="evidence" value="ECO:0007669"/>
    <property type="project" value="TreeGrafter"/>
</dbReference>
<dbReference type="KEGG" id="mph:MLP_09760"/>
<dbReference type="PANTHER" id="PTHR30055">
    <property type="entry name" value="HTH-TYPE TRANSCRIPTIONAL REGULATOR RUTR"/>
    <property type="match status" value="1"/>
</dbReference>
<dbReference type="EMBL" id="AP012204">
    <property type="protein sequence ID" value="BAK33990.1"/>
    <property type="molecule type" value="Genomic_DNA"/>
</dbReference>
<dbReference type="OrthoDB" id="5112469at2"/>
<proteinExistence type="predicted"/>
<dbReference type="GO" id="GO:0003700">
    <property type="term" value="F:DNA-binding transcription factor activity"/>
    <property type="evidence" value="ECO:0007669"/>
    <property type="project" value="TreeGrafter"/>
</dbReference>